<proteinExistence type="inferred from homology"/>
<dbReference type="CDD" id="cd04590">
    <property type="entry name" value="CBS_pair_CorC_HlyC_assoc"/>
    <property type="match status" value="1"/>
</dbReference>
<protein>
    <submittedName>
        <fullName evidence="6">Hemolysin family protein</fullName>
    </submittedName>
</protein>
<evidence type="ECO:0000313" key="7">
    <source>
        <dbReference type="Proteomes" id="UP001155128"/>
    </source>
</evidence>
<dbReference type="Pfam" id="PF00571">
    <property type="entry name" value="CBS"/>
    <property type="match status" value="2"/>
</dbReference>
<dbReference type="AlphaFoldDB" id="A0A9X2EJ53"/>
<accession>A0A9X2EJ53</accession>
<dbReference type="PANTHER" id="PTHR22777:SF27">
    <property type="entry name" value="MAGNESIUM AND COBALT EFFLUX PROTEIN CORC"/>
    <property type="match status" value="1"/>
</dbReference>
<dbReference type="SMART" id="SM01091">
    <property type="entry name" value="CorC_HlyC"/>
    <property type="match status" value="1"/>
</dbReference>
<dbReference type="InterPro" id="IPR044751">
    <property type="entry name" value="Ion_transp-like_CBS"/>
</dbReference>
<reference evidence="6" key="1">
    <citation type="submission" date="2022-06" db="EMBL/GenBank/DDBJ databases">
        <title>Sphingomicrobium sedimins sp. nov., a marine bacterium isolated from tidal flat.</title>
        <authorList>
            <person name="Kim C.-H."/>
            <person name="Yoo Y."/>
            <person name="Kim J.-J."/>
        </authorList>
    </citation>
    <scope>NUCLEOTIDE SEQUENCE</scope>
    <source>
        <strain evidence="6">GRR-S6-50</strain>
    </source>
</reference>
<dbReference type="InterPro" id="IPR000644">
    <property type="entry name" value="CBS_dom"/>
</dbReference>
<keyword evidence="7" id="KW-1185">Reference proteome</keyword>
<keyword evidence="3 4" id="KW-0129">CBS domain</keyword>
<evidence type="ECO:0000313" key="6">
    <source>
        <dbReference type="EMBL" id="MCM8556304.1"/>
    </source>
</evidence>
<dbReference type="PROSITE" id="PS51371">
    <property type="entry name" value="CBS"/>
    <property type="match status" value="2"/>
</dbReference>
<dbReference type="SUPFAM" id="SSF54631">
    <property type="entry name" value="CBS-domain pair"/>
    <property type="match status" value="1"/>
</dbReference>
<dbReference type="Gene3D" id="3.30.465.10">
    <property type="match status" value="1"/>
</dbReference>
<evidence type="ECO:0000256" key="1">
    <source>
        <dbReference type="ARBA" id="ARBA00006446"/>
    </source>
</evidence>
<feature type="domain" description="CBS" evidence="5">
    <location>
        <begin position="74"/>
        <end position="133"/>
    </location>
</feature>
<dbReference type="RefSeq" id="WP_252111377.1">
    <property type="nucleotide sequence ID" value="NZ_JAMSHT010000001.1"/>
</dbReference>
<sequence length="292" mass="32477">MATKPDEGSRIWKGMRALFFGDDADQSLRDQIEEAIDEADNEPVKVGDLSQHERTMLRNLLHFADRTAGDICVPRSDIIAVSQDSAFEDLVAQFADAEHSRLPVIGEGLDEVVGMIHIKDIFAAEVGTKSKRVEDLMREPLFVPTSMGVIDILASMRTQRVHMAVVVDEFGGTEGLVTIEDVVEEIIGEIEDEHDEAPTVSLMMLDEGVWEADARVEMEEVIERIDPALAWEEDEVSTIGGLAFLLAGRILEPGQSVEHPSGWRIECIEAEPKRMTRLRIHAPEPSEPDPEQ</sequence>
<dbReference type="PANTHER" id="PTHR22777">
    <property type="entry name" value="HEMOLYSIN-RELATED"/>
    <property type="match status" value="1"/>
</dbReference>
<dbReference type="InterPro" id="IPR005170">
    <property type="entry name" value="Transptr-assoc_dom"/>
</dbReference>
<dbReference type="EMBL" id="JAMSHT010000001">
    <property type="protein sequence ID" value="MCM8556304.1"/>
    <property type="molecule type" value="Genomic_DNA"/>
</dbReference>
<dbReference type="Gene3D" id="3.10.580.10">
    <property type="entry name" value="CBS-domain"/>
    <property type="match status" value="1"/>
</dbReference>
<dbReference type="Pfam" id="PF03471">
    <property type="entry name" value="CorC_HlyC"/>
    <property type="match status" value="1"/>
</dbReference>
<evidence type="ECO:0000256" key="3">
    <source>
        <dbReference type="ARBA" id="ARBA00023122"/>
    </source>
</evidence>
<dbReference type="FunFam" id="3.10.580.10:FF:000002">
    <property type="entry name" value="Magnesium/cobalt efflux protein CorC"/>
    <property type="match status" value="1"/>
</dbReference>
<dbReference type="Proteomes" id="UP001155128">
    <property type="component" value="Unassembled WGS sequence"/>
</dbReference>
<dbReference type="GO" id="GO:0050660">
    <property type="term" value="F:flavin adenine dinucleotide binding"/>
    <property type="evidence" value="ECO:0007669"/>
    <property type="project" value="InterPro"/>
</dbReference>
<dbReference type="SMART" id="SM00116">
    <property type="entry name" value="CBS"/>
    <property type="match status" value="2"/>
</dbReference>
<gene>
    <name evidence="6" type="ORF">NDO55_00525</name>
</gene>
<name>A0A9X2EJ53_9SPHN</name>
<keyword evidence="2" id="KW-0677">Repeat</keyword>
<feature type="domain" description="CBS" evidence="5">
    <location>
        <begin position="136"/>
        <end position="196"/>
    </location>
</feature>
<organism evidence="6 7">
    <name type="scientific">Sphingomicrobium sediminis</name>
    <dbReference type="NCBI Taxonomy" id="2950949"/>
    <lineage>
        <taxon>Bacteria</taxon>
        <taxon>Pseudomonadati</taxon>
        <taxon>Pseudomonadota</taxon>
        <taxon>Alphaproteobacteria</taxon>
        <taxon>Sphingomonadales</taxon>
        <taxon>Sphingomonadaceae</taxon>
        <taxon>Sphingomicrobium</taxon>
    </lineage>
</organism>
<dbReference type="InterPro" id="IPR016169">
    <property type="entry name" value="FAD-bd_PCMH_sub2"/>
</dbReference>
<dbReference type="InterPro" id="IPR036318">
    <property type="entry name" value="FAD-bd_PCMH-like_sf"/>
</dbReference>
<dbReference type="SUPFAM" id="SSF56176">
    <property type="entry name" value="FAD-binding/transporter-associated domain-like"/>
    <property type="match status" value="1"/>
</dbReference>
<dbReference type="InterPro" id="IPR046342">
    <property type="entry name" value="CBS_dom_sf"/>
</dbReference>
<comment type="similarity">
    <text evidence="1">Belongs to the UPF0053 family. Hemolysin C subfamily.</text>
</comment>
<evidence type="ECO:0000256" key="4">
    <source>
        <dbReference type="PROSITE-ProRule" id="PRU00703"/>
    </source>
</evidence>
<evidence type="ECO:0000259" key="5">
    <source>
        <dbReference type="PROSITE" id="PS51371"/>
    </source>
</evidence>
<comment type="caution">
    <text evidence="6">The sequence shown here is derived from an EMBL/GenBank/DDBJ whole genome shotgun (WGS) entry which is preliminary data.</text>
</comment>
<evidence type="ECO:0000256" key="2">
    <source>
        <dbReference type="ARBA" id="ARBA00022737"/>
    </source>
</evidence>
<dbReference type="GO" id="GO:0005886">
    <property type="term" value="C:plasma membrane"/>
    <property type="evidence" value="ECO:0007669"/>
    <property type="project" value="TreeGrafter"/>
</dbReference>